<evidence type="ECO:0000313" key="1">
    <source>
        <dbReference type="EMBL" id="MBC3477108.1"/>
    </source>
</evidence>
<name>A0ABR6V9D2_9PSED</name>
<evidence type="ECO:0000313" key="2">
    <source>
        <dbReference type="Proteomes" id="UP000628086"/>
    </source>
</evidence>
<dbReference type="Proteomes" id="UP000628086">
    <property type="component" value="Unassembled WGS sequence"/>
</dbReference>
<reference evidence="1 2" key="1">
    <citation type="journal article" date="2020" name="Microorganisms">
        <title>Reliable Identification of Environmental Pseudomonas Isolates Using the rpoD Gene.</title>
        <authorList>
            <consortium name="The Broad Institute Genome Sequencing Platform"/>
            <person name="Girard L."/>
            <person name="Lood C."/>
            <person name="Rokni-Zadeh H."/>
            <person name="van Noort V."/>
            <person name="Lavigne R."/>
            <person name="De Mot R."/>
        </authorList>
    </citation>
    <scope>NUCLEOTIDE SEQUENCE [LARGE SCALE GENOMIC DNA]</scope>
    <source>
        <strain evidence="1 2">RW7P2</strain>
    </source>
</reference>
<proteinExistence type="predicted"/>
<gene>
    <name evidence="1" type="ORF">HU747_16085</name>
</gene>
<sequence length="88" mass="9536">MKKIVPDPPRRILDFPFFSIHSGITPPDALAHASELMRGVAETIDEHCRLHAGEPGLNMLSTAAHAAESARALAEHALARISTTKQED</sequence>
<dbReference type="EMBL" id="JABWRS010000011">
    <property type="protein sequence ID" value="MBC3477108.1"/>
    <property type="molecule type" value="Genomic_DNA"/>
</dbReference>
<evidence type="ECO:0008006" key="3">
    <source>
        <dbReference type="Google" id="ProtNLM"/>
    </source>
</evidence>
<organism evidence="1 2">
    <name type="scientific">Pseudomonas taiwanensis</name>
    <dbReference type="NCBI Taxonomy" id="470150"/>
    <lineage>
        <taxon>Bacteria</taxon>
        <taxon>Pseudomonadati</taxon>
        <taxon>Pseudomonadota</taxon>
        <taxon>Gammaproteobacteria</taxon>
        <taxon>Pseudomonadales</taxon>
        <taxon>Pseudomonadaceae</taxon>
        <taxon>Pseudomonas</taxon>
    </lineage>
</organism>
<keyword evidence="2" id="KW-1185">Reference proteome</keyword>
<dbReference type="RefSeq" id="WP_023382812.1">
    <property type="nucleotide sequence ID" value="NZ_JABWRR010000002.1"/>
</dbReference>
<accession>A0ABR6V9D2</accession>
<comment type="caution">
    <text evidence="1">The sequence shown here is derived from an EMBL/GenBank/DDBJ whole genome shotgun (WGS) entry which is preliminary data.</text>
</comment>
<protein>
    <recommendedName>
        <fullName evidence="3">DUF3077 domain-containing protein</fullName>
    </recommendedName>
</protein>